<feature type="transmembrane region" description="Helical" evidence="2">
    <location>
        <begin position="58"/>
        <end position="77"/>
    </location>
</feature>
<accession>A0A8T8WF53</accession>
<evidence type="ECO:0000313" key="5">
    <source>
        <dbReference type="Proteomes" id="UP000826254"/>
    </source>
</evidence>
<organism evidence="4 5">
    <name type="scientific">Halobaculum magnesiiphilum</name>
    <dbReference type="NCBI Taxonomy" id="1017351"/>
    <lineage>
        <taxon>Archaea</taxon>
        <taxon>Methanobacteriati</taxon>
        <taxon>Methanobacteriota</taxon>
        <taxon>Stenosarchaea group</taxon>
        <taxon>Halobacteria</taxon>
        <taxon>Halobacteriales</taxon>
        <taxon>Haloferacaceae</taxon>
        <taxon>Halobaculum</taxon>
    </lineage>
</organism>
<keyword evidence="2" id="KW-0812">Transmembrane</keyword>
<evidence type="ECO:0000313" key="4">
    <source>
        <dbReference type="EMBL" id="QZP38479.1"/>
    </source>
</evidence>
<dbReference type="InterPro" id="IPR058528">
    <property type="entry name" value="DUF8215"/>
</dbReference>
<feature type="transmembrane region" description="Helical" evidence="2">
    <location>
        <begin position="106"/>
        <end position="127"/>
    </location>
</feature>
<gene>
    <name evidence="4" type="ORF">K6T50_04880</name>
</gene>
<feature type="domain" description="DUF8215" evidence="3">
    <location>
        <begin position="22"/>
        <end position="154"/>
    </location>
</feature>
<protein>
    <recommendedName>
        <fullName evidence="3">DUF8215 domain-containing protein</fullName>
    </recommendedName>
</protein>
<name>A0A8T8WF53_9EURY</name>
<dbReference type="EMBL" id="CP081958">
    <property type="protein sequence ID" value="QZP38479.1"/>
    <property type="molecule type" value="Genomic_DNA"/>
</dbReference>
<feature type="compositionally biased region" description="Basic and acidic residues" evidence="1">
    <location>
        <begin position="173"/>
        <end position="183"/>
    </location>
</feature>
<feature type="region of interest" description="Disordered" evidence="1">
    <location>
        <begin position="1"/>
        <end position="20"/>
    </location>
</feature>
<dbReference type="AlphaFoldDB" id="A0A8T8WF53"/>
<keyword evidence="2" id="KW-1133">Transmembrane helix</keyword>
<evidence type="ECO:0000259" key="3">
    <source>
        <dbReference type="Pfam" id="PF26650"/>
    </source>
</evidence>
<proteinExistence type="predicted"/>
<dbReference type="GeneID" id="67177452"/>
<evidence type="ECO:0000256" key="2">
    <source>
        <dbReference type="SAM" id="Phobius"/>
    </source>
</evidence>
<keyword evidence="2" id="KW-0472">Membrane</keyword>
<evidence type="ECO:0000256" key="1">
    <source>
        <dbReference type="SAM" id="MobiDB-lite"/>
    </source>
</evidence>
<dbReference type="Pfam" id="PF26650">
    <property type="entry name" value="DUF8215"/>
    <property type="match status" value="1"/>
</dbReference>
<sequence>MDSRGTDESTERRKLRPRERTDRTGRFLEDVFDGLGEHALIAVPSLLWAALSVPPRDSTAMLAGYVALVVGLAVVRGNRLSGGDGRRGIPPWPDGSRRPLLARVGYYNLAIVAIAALSTAGVAPGWGESAVSLTVAGTLGLALGLGFPVVAAAVVRLTGGGPRARPQDWNTLRADRERNRRSR</sequence>
<dbReference type="KEGG" id="hmp:K6T50_04880"/>
<dbReference type="RefSeq" id="WP_222608279.1">
    <property type="nucleotide sequence ID" value="NZ_CP081958.1"/>
</dbReference>
<reference evidence="4 5" key="1">
    <citation type="journal article" date="2021" name="Int. J. Syst. Evol. Microbiol.">
        <title>Halobaculum halophilum sp. nov. and Halobaculum salinum sp. nov., isolated from salt lake and saline soil.</title>
        <authorList>
            <person name="Cui H.L."/>
            <person name="Shi X.W."/>
            <person name="Yin X.M."/>
            <person name="Yang X.Y."/>
            <person name="Hou J."/>
            <person name="Zhu L."/>
        </authorList>
    </citation>
    <scope>NUCLEOTIDE SEQUENCE [LARGE SCALE GENOMIC DNA]</scope>
    <source>
        <strain evidence="4 5">NBRC 109044</strain>
    </source>
</reference>
<dbReference type="Proteomes" id="UP000826254">
    <property type="component" value="Chromosome"/>
</dbReference>
<keyword evidence="5" id="KW-1185">Reference proteome</keyword>
<feature type="transmembrane region" description="Helical" evidence="2">
    <location>
        <begin position="133"/>
        <end position="155"/>
    </location>
</feature>
<feature type="region of interest" description="Disordered" evidence="1">
    <location>
        <begin position="161"/>
        <end position="183"/>
    </location>
</feature>